<comment type="caution">
    <text evidence="1">The sequence shown here is derived from an EMBL/GenBank/DDBJ whole genome shotgun (WGS) entry which is preliminary data.</text>
</comment>
<name>A0A0F5I4Z2_BACTR</name>
<dbReference type="Proteomes" id="UP000031563">
    <property type="component" value="Unassembled WGS sequence"/>
</dbReference>
<dbReference type="AlphaFoldDB" id="A0A0F5I4Z2"/>
<gene>
    <name evidence="1" type="ORF">QY95_01835</name>
</gene>
<protein>
    <submittedName>
        <fullName evidence="1">Uncharacterized protein</fullName>
    </submittedName>
</protein>
<dbReference type="STRING" id="1221996.QY95_01835"/>
<keyword evidence="2" id="KW-1185">Reference proteome</keyword>
<organism evidence="1 2">
    <name type="scientific">Bacillus thermotolerans</name>
    <name type="common">Quasibacillus thermotolerans</name>
    <dbReference type="NCBI Taxonomy" id="1221996"/>
    <lineage>
        <taxon>Bacteria</taxon>
        <taxon>Bacillati</taxon>
        <taxon>Bacillota</taxon>
        <taxon>Bacilli</taxon>
        <taxon>Bacillales</taxon>
        <taxon>Bacillaceae</taxon>
        <taxon>Bacillus</taxon>
    </lineage>
</organism>
<evidence type="ECO:0000313" key="1">
    <source>
        <dbReference type="EMBL" id="KKB40202.1"/>
    </source>
</evidence>
<sequence length="49" mass="6045">MVRKQRNLSLLFAICLEMGEKAYTIIKLRINLKISYIIYYVFHYLEYLR</sequence>
<evidence type="ECO:0000313" key="2">
    <source>
        <dbReference type="Proteomes" id="UP000031563"/>
    </source>
</evidence>
<accession>A0A0F5I4Z2</accession>
<dbReference type="EMBL" id="JWIR02000032">
    <property type="protein sequence ID" value="KKB40202.1"/>
    <property type="molecule type" value="Genomic_DNA"/>
</dbReference>
<reference evidence="1" key="1">
    <citation type="submission" date="2015-02" db="EMBL/GenBank/DDBJ databases">
        <title>Genome Assembly of Bacillaceae bacterium MTCC 8252.</title>
        <authorList>
            <person name="Verma A."/>
            <person name="Khatri I."/>
            <person name="Mual P."/>
            <person name="Subramanian S."/>
            <person name="Krishnamurthi S."/>
        </authorList>
    </citation>
    <scope>NUCLEOTIDE SEQUENCE [LARGE SCALE GENOMIC DNA]</scope>
    <source>
        <strain evidence="1">MTCC 8252</strain>
    </source>
</reference>
<proteinExistence type="predicted"/>